<reference evidence="1" key="2">
    <citation type="journal article" date="2015" name="Fish Shellfish Immunol.">
        <title>Early steps in the European eel (Anguilla anguilla)-Vibrio vulnificus interaction in the gills: Role of the RtxA13 toxin.</title>
        <authorList>
            <person name="Callol A."/>
            <person name="Pajuelo D."/>
            <person name="Ebbesson L."/>
            <person name="Teles M."/>
            <person name="MacKenzie S."/>
            <person name="Amaro C."/>
        </authorList>
    </citation>
    <scope>NUCLEOTIDE SEQUENCE</scope>
</reference>
<evidence type="ECO:0000313" key="1">
    <source>
        <dbReference type="EMBL" id="JAH22608.1"/>
    </source>
</evidence>
<reference evidence="1" key="1">
    <citation type="submission" date="2014-11" db="EMBL/GenBank/DDBJ databases">
        <authorList>
            <person name="Amaro Gonzalez C."/>
        </authorList>
    </citation>
    <scope>NUCLEOTIDE SEQUENCE</scope>
</reference>
<name>A0A0E9R2N0_ANGAN</name>
<dbReference type="EMBL" id="GBXM01085969">
    <property type="protein sequence ID" value="JAH22608.1"/>
    <property type="molecule type" value="Transcribed_RNA"/>
</dbReference>
<dbReference type="AlphaFoldDB" id="A0A0E9R2N0"/>
<sequence>MGTPTSIGKLLYIAQIVIQEKKFF</sequence>
<proteinExistence type="predicted"/>
<accession>A0A0E9R2N0</accession>
<protein>
    <submittedName>
        <fullName evidence="1">Uncharacterized protein</fullName>
    </submittedName>
</protein>
<organism evidence="1">
    <name type="scientific">Anguilla anguilla</name>
    <name type="common">European freshwater eel</name>
    <name type="synonym">Muraena anguilla</name>
    <dbReference type="NCBI Taxonomy" id="7936"/>
    <lineage>
        <taxon>Eukaryota</taxon>
        <taxon>Metazoa</taxon>
        <taxon>Chordata</taxon>
        <taxon>Craniata</taxon>
        <taxon>Vertebrata</taxon>
        <taxon>Euteleostomi</taxon>
        <taxon>Actinopterygii</taxon>
        <taxon>Neopterygii</taxon>
        <taxon>Teleostei</taxon>
        <taxon>Anguilliformes</taxon>
        <taxon>Anguillidae</taxon>
        <taxon>Anguilla</taxon>
    </lineage>
</organism>